<keyword evidence="1 2" id="KW-0732">Signal</keyword>
<evidence type="ECO:0000313" key="5">
    <source>
        <dbReference type="EMBL" id="NLH35831.1"/>
    </source>
</evidence>
<accession>A0A847J5H8</accession>
<evidence type="ECO:0000256" key="2">
    <source>
        <dbReference type="SAM" id="SignalP"/>
    </source>
</evidence>
<dbReference type="Gene3D" id="3.40.190.10">
    <property type="entry name" value="Periplasmic binding protein-like II"/>
    <property type="match status" value="2"/>
</dbReference>
<reference evidence="5 6" key="1">
    <citation type="journal article" date="2020" name="Biotechnol. Biofuels">
        <title>New insights from the biogas microbiome by comprehensive genome-resolved metagenomics of nearly 1600 species originating from multiple anaerobic digesters.</title>
        <authorList>
            <person name="Campanaro S."/>
            <person name="Treu L."/>
            <person name="Rodriguez-R L.M."/>
            <person name="Kovalovszki A."/>
            <person name="Ziels R.M."/>
            <person name="Maus I."/>
            <person name="Zhu X."/>
            <person name="Kougias P.G."/>
            <person name="Basile A."/>
            <person name="Luo G."/>
            <person name="Schluter A."/>
            <person name="Konstantinidis K.T."/>
            <person name="Angelidaki I."/>
        </authorList>
    </citation>
    <scope>NUCLEOTIDE SEQUENCE [LARGE SCALE GENOMIC DNA]</scope>
    <source>
        <strain evidence="5">AS27yjCOA_61</strain>
    </source>
</reference>
<protein>
    <submittedName>
        <fullName evidence="5">Transporter substrate-binding domain-containing protein</fullName>
    </submittedName>
</protein>
<evidence type="ECO:0000259" key="3">
    <source>
        <dbReference type="SMART" id="SM00062"/>
    </source>
</evidence>
<dbReference type="InterPro" id="IPR001638">
    <property type="entry name" value="Solute-binding_3/MltF_N"/>
</dbReference>
<dbReference type="Proteomes" id="UP000559962">
    <property type="component" value="Unassembled WGS sequence"/>
</dbReference>
<dbReference type="SMART" id="SM00079">
    <property type="entry name" value="PBPe"/>
    <property type="match status" value="1"/>
</dbReference>
<dbReference type="EMBL" id="JAAYVO010000099">
    <property type="protein sequence ID" value="NLH35831.1"/>
    <property type="molecule type" value="Genomic_DNA"/>
</dbReference>
<dbReference type="AlphaFoldDB" id="A0A847J5H8"/>
<dbReference type="PANTHER" id="PTHR35936:SF17">
    <property type="entry name" value="ARGININE-BINDING EXTRACELLULAR PROTEIN ARTP"/>
    <property type="match status" value="1"/>
</dbReference>
<dbReference type="SUPFAM" id="SSF53850">
    <property type="entry name" value="Periplasmic binding protein-like II"/>
    <property type="match status" value="1"/>
</dbReference>
<gene>
    <name evidence="5" type="ORF">GX453_07410</name>
</gene>
<name>A0A847J5H8_9LACT</name>
<sequence length="274" mass="29480">MKMKKMILGIVAATAVLTLAACGSDKKAEPNHYVDQIKDKKTLTVALNPEFAPFEFQVIKDGKNTIVGSDIDLANEIGKALGVKVKFQAMDFNNVLASVESGKADIAISGISATPDRQKAYDFSTSYYTAQNVMIVQKSQADAYQNLAAFDGKKVAAQKGTVQENIVKDQVKGANLVSLTKNGQMINELKNGTVSGVVFEEPIAKAYVAANPDLAIVTNIKFDSSKSDSYAIAMPKDSGNLKKEIDKVITQLKADGKIEEFVKTNFELSQAAAK</sequence>
<dbReference type="PANTHER" id="PTHR35936">
    <property type="entry name" value="MEMBRANE-BOUND LYTIC MUREIN TRANSGLYCOSYLASE F"/>
    <property type="match status" value="1"/>
</dbReference>
<feature type="domain" description="Solute-binding protein family 3/N-terminal" evidence="3">
    <location>
        <begin position="42"/>
        <end position="269"/>
    </location>
</feature>
<evidence type="ECO:0000259" key="4">
    <source>
        <dbReference type="SMART" id="SM00079"/>
    </source>
</evidence>
<organism evidence="5 6">
    <name type="scientific">Pseudolactococcus chungangensis</name>
    <dbReference type="NCBI Taxonomy" id="451457"/>
    <lineage>
        <taxon>Bacteria</taxon>
        <taxon>Bacillati</taxon>
        <taxon>Bacillota</taxon>
        <taxon>Bacilli</taxon>
        <taxon>Lactobacillales</taxon>
        <taxon>Streptococcaceae</taxon>
        <taxon>Pseudolactococcus</taxon>
    </lineage>
</organism>
<dbReference type="GO" id="GO:0016020">
    <property type="term" value="C:membrane"/>
    <property type="evidence" value="ECO:0007669"/>
    <property type="project" value="InterPro"/>
</dbReference>
<evidence type="ECO:0000313" key="6">
    <source>
        <dbReference type="Proteomes" id="UP000559962"/>
    </source>
</evidence>
<feature type="signal peptide" evidence="2">
    <location>
        <begin position="1"/>
        <end position="20"/>
    </location>
</feature>
<feature type="chain" id="PRO_5039432229" evidence="2">
    <location>
        <begin position="21"/>
        <end position="274"/>
    </location>
</feature>
<evidence type="ECO:0000256" key="1">
    <source>
        <dbReference type="ARBA" id="ARBA00022729"/>
    </source>
</evidence>
<dbReference type="SMART" id="SM00062">
    <property type="entry name" value="PBPb"/>
    <property type="match status" value="1"/>
</dbReference>
<dbReference type="InterPro" id="IPR001320">
    <property type="entry name" value="Iontro_rcpt_C"/>
</dbReference>
<dbReference type="GO" id="GO:0015276">
    <property type="term" value="F:ligand-gated monoatomic ion channel activity"/>
    <property type="evidence" value="ECO:0007669"/>
    <property type="project" value="InterPro"/>
</dbReference>
<dbReference type="PROSITE" id="PS51257">
    <property type="entry name" value="PROKAR_LIPOPROTEIN"/>
    <property type="match status" value="1"/>
</dbReference>
<dbReference type="Pfam" id="PF00497">
    <property type="entry name" value="SBP_bac_3"/>
    <property type="match status" value="1"/>
</dbReference>
<proteinExistence type="predicted"/>
<comment type="caution">
    <text evidence="5">The sequence shown here is derived from an EMBL/GenBank/DDBJ whole genome shotgun (WGS) entry which is preliminary data.</text>
</comment>
<feature type="domain" description="Ionotropic glutamate receptor C-terminal" evidence="4">
    <location>
        <begin position="42"/>
        <end position="268"/>
    </location>
</feature>